<reference evidence="2" key="1">
    <citation type="journal article" date="2020" name="Stud. Mycol.">
        <title>101 Dothideomycetes genomes: a test case for predicting lifestyles and emergence of pathogens.</title>
        <authorList>
            <person name="Haridas S."/>
            <person name="Albert R."/>
            <person name="Binder M."/>
            <person name="Bloem J."/>
            <person name="Labutti K."/>
            <person name="Salamov A."/>
            <person name="Andreopoulos B."/>
            <person name="Baker S."/>
            <person name="Barry K."/>
            <person name="Bills G."/>
            <person name="Bluhm B."/>
            <person name="Cannon C."/>
            <person name="Castanera R."/>
            <person name="Culley D."/>
            <person name="Daum C."/>
            <person name="Ezra D."/>
            <person name="Gonzalez J."/>
            <person name="Henrissat B."/>
            <person name="Kuo A."/>
            <person name="Liang C."/>
            <person name="Lipzen A."/>
            <person name="Lutzoni F."/>
            <person name="Magnuson J."/>
            <person name="Mondo S."/>
            <person name="Nolan M."/>
            <person name="Ohm R."/>
            <person name="Pangilinan J."/>
            <person name="Park H.-J."/>
            <person name="Ramirez L."/>
            <person name="Alfaro M."/>
            <person name="Sun H."/>
            <person name="Tritt A."/>
            <person name="Yoshinaga Y."/>
            <person name="Zwiers L.-H."/>
            <person name="Turgeon B."/>
            <person name="Goodwin S."/>
            <person name="Spatafora J."/>
            <person name="Crous P."/>
            <person name="Grigoriev I."/>
        </authorList>
    </citation>
    <scope>NUCLEOTIDE SEQUENCE</scope>
    <source>
        <strain evidence="2">CBS 183.55</strain>
    </source>
</reference>
<dbReference type="AlphaFoldDB" id="A0A6A5RYF1"/>
<dbReference type="OrthoDB" id="3640263at2759"/>
<organism evidence="2 3">
    <name type="scientific">Didymella exigua CBS 183.55</name>
    <dbReference type="NCBI Taxonomy" id="1150837"/>
    <lineage>
        <taxon>Eukaryota</taxon>
        <taxon>Fungi</taxon>
        <taxon>Dikarya</taxon>
        <taxon>Ascomycota</taxon>
        <taxon>Pezizomycotina</taxon>
        <taxon>Dothideomycetes</taxon>
        <taxon>Pleosporomycetidae</taxon>
        <taxon>Pleosporales</taxon>
        <taxon>Pleosporineae</taxon>
        <taxon>Didymellaceae</taxon>
        <taxon>Didymella</taxon>
    </lineage>
</organism>
<sequence length="588" mass="66198">MYEAARSLVLGHMDTEAVFAAQMLYDIQQEVDPQHFPLEDILETVSLDYLRLYDKYKADWMNESVDGNRSTRLKRVNDQYNILRHIVYSEDDLQANLERWEHGTPRQHTIPGFNIVRHVPLLVGQMVAQYHEEFHDAFLDIANDRGHILTAIHFYNAAKQSGSLPPEVCWDDMEWVIDSQIELNLLGNPPADTSPKYLKNFCDAYGLDHSKFAIGHSPAYPEWVRNDIHLTGGSPKRLESCTKYVRACEDFKQLHKSSPGEWRLRMLQAFADYHLDGFSAHGSPNTIGVLIAAKEMYEGDEEALNFDIFDFHEKCAKLLSSVRRACFEYAPEDYPSVRYDSTEGLNTTIAELLRDLLACPRHHGYMWNLAVRLLMDVIKQDGSACEDMAFERLKMTTLDSISIDSDGISSDTLSAGSARSVVGTPPPDPTEIDVHYIDVEVSGTSKLRIREKSEAPDVPSKTPEHDSAGPPSPADAKQANELKRQQQLAVDDLMNLKVETLPNGILLLVSENGTVLASWPSHETPQVHEKLSYMHALLRECLQGGLNAESLENGDIIFYQHGKAKVVLAMPAFEFRILDGEPGTEIDG</sequence>
<gene>
    <name evidence="2" type="ORF">M421DRAFT_416473</name>
</gene>
<proteinExistence type="predicted"/>
<name>A0A6A5RYF1_9PLEO</name>
<dbReference type="Proteomes" id="UP000800082">
    <property type="component" value="Unassembled WGS sequence"/>
</dbReference>
<dbReference type="GeneID" id="54348753"/>
<evidence type="ECO:0000256" key="1">
    <source>
        <dbReference type="SAM" id="MobiDB-lite"/>
    </source>
</evidence>
<dbReference type="EMBL" id="ML978958">
    <property type="protein sequence ID" value="KAF1932872.1"/>
    <property type="molecule type" value="Genomic_DNA"/>
</dbReference>
<dbReference type="RefSeq" id="XP_033453120.1">
    <property type="nucleotide sequence ID" value="XM_033591085.1"/>
</dbReference>
<protein>
    <submittedName>
        <fullName evidence="2">Uncharacterized protein</fullName>
    </submittedName>
</protein>
<evidence type="ECO:0000313" key="2">
    <source>
        <dbReference type="EMBL" id="KAF1932872.1"/>
    </source>
</evidence>
<evidence type="ECO:0000313" key="3">
    <source>
        <dbReference type="Proteomes" id="UP000800082"/>
    </source>
</evidence>
<keyword evidence="3" id="KW-1185">Reference proteome</keyword>
<accession>A0A6A5RYF1</accession>
<feature type="region of interest" description="Disordered" evidence="1">
    <location>
        <begin position="448"/>
        <end position="482"/>
    </location>
</feature>